<dbReference type="AlphaFoldDB" id="X6LBI6"/>
<evidence type="ECO:0000256" key="1">
    <source>
        <dbReference type="SAM" id="MobiDB-lite"/>
    </source>
</evidence>
<feature type="compositionally biased region" description="Basic residues" evidence="1">
    <location>
        <begin position="27"/>
        <end position="40"/>
    </location>
</feature>
<dbReference type="EMBL" id="ASPP01045579">
    <property type="protein sequence ID" value="ETN98868.1"/>
    <property type="molecule type" value="Genomic_DNA"/>
</dbReference>
<feature type="non-terminal residue" evidence="2">
    <location>
        <position position="178"/>
    </location>
</feature>
<evidence type="ECO:0000313" key="2">
    <source>
        <dbReference type="EMBL" id="ETN98868.1"/>
    </source>
</evidence>
<sequence>MELNWEDESLARPKIQSSKYESQFVMKRWKNRHRKQSQKKQKGERVLRSGLQAKHHKARRKREIRGHMGASESEVKRHIKNKGRKMPQKEHIIIRRKKGLLNQKNSSKFQFQEQKRMERYEQKKEWLHAVDTHCVSYSQGCVLYASNIHRYCNKQNCIDHSKLHHLKFNFFFFFFFFG</sequence>
<gene>
    <name evidence="2" type="ORF">RFI_38619</name>
</gene>
<keyword evidence="3" id="KW-1185">Reference proteome</keyword>
<proteinExistence type="predicted"/>
<name>X6LBI6_RETFI</name>
<organism evidence="2 3">
    <name type="scientific">Reticulomyxa filosa</name>
    <dbReference type="NCBI Taxonomy" id="46433"/>
    <lineage>
        <taxon>Eukaryota</taxon>
        <taxon>Sar</taxon>
        <taxon>Rhizaria</taxon>
        <taxon>Retaria</taxon>
        <taxon>Foraminifera</taxon>
        <taxon>Monothalamids</taxon>
        <taxon>Reticulomyxidae</taxon>
        <taxon>Reticulomyxa</taxon>
    </lineage>
</organism>
<feature type="compositionally biased region" description="Basic residues" evidence="1">
    <location>
        <begin position="53"/>
        <end position="64"/>
    </location>
</feature>
<accession>X6LBI6</accession>
<reference evidence="2 3" key="1">
    <citation type="journal article" date="2013" name="Curr. Biol.">
        <title>The Genome of the Foraminiferan Reticulomyxa filosa.</title>
        <authorList>
            <person name="Glockner G."/>
            <person name="Hulsmann N."/>
            <person name="Schleicher M."/>
            <person name="Noegel A.A."/>
            <person name="Eichinger L."/>
            <person name="Gallinger C."/>
            <person name="Pawlowski J."/>
            <person name="Sierra R."/>
            <person name="Euteneuer U."/>
            <person name="Pillet L."/>
            <person name="Moustafa A."/>
            <person name="Platzer M."/>
            <person name="Groth M."/>
            <person name="Szafranski K."/>
            <person name="Schliwa M."/>
        </authorList>
    </citation>
    <scope>NUCLEOTIDE SEQUENCE [LARGE SCALE GENOMIC DNA]</scope>
</reference>
<feature type="region of interest" description="Disordered" evidence="1">
    <location>
        <begin position="16"/>
        <end position="64"/>
    </location>
</feature>
<dbReference type="Proteomes" id="UP000023152">
    <property type="component" value="Unassembled WGS sequence"/>
</dbReference>
<comment type="caution">
    <text evidence="2">The sequence shown here is derived from an EMBL/GenBank/DDBJ whole genome shotgun (WGS) entry which is preliminary data.</text>
</comment>
<evidence type="ECO:0000313" key="3">
    <source>
        <dbReference type="Proteomes" id="UP000023152"/>
    </source>
</evidence>
<protein>
    <submittedName>
        <fullName evidence="2">Uncharacterized protein</fullName>
    </submittedName>
</protein>